<comment type="caution">
    <text evidence="2">The sequence shown here is derived from an EMBL/GenBank/DDBJ whole genome shotgun (WGS) entry which is preliminary data.</text>
</comment>
<evidence type="ECO:0000313" key="2">
    <source>
        <dbReference type="EMBL" id="GER84622.1"/>
    </source>
</evidence>
<organism evidence="2 3">
    <name type="scientific">Thermogemmatispora aurantia</name>
    <dbReference type="NCBI Taxonomy" id="2045279"/>
    <lineage>
        <taxon>Bacteria</taxon>
        <taxon>Bacillati</taxon>
        <taxon>Chloroflexota</taxon>
        <taxon>Ktedonobacteria</taxon>
        <taxon>Thermogemmatisporales</taxon>
        <taxon>Thermogemmatisporaceae</taxon>
        <taxon>Thermogemmatispora</taxon>
    </lineage>
</organism>
<evidence type="ECO:0000256" key="1">
    <source>
        <dbReference type="SAM" id="MobiDB-lite"/>
    </source>
</evidence>
<sequence length="200" mass="22904">MPFTRLLLIGATSSKCINGEKGDKVIIAPKNQKAKAHLGHLDDPYAGEVILCFQLDDGSEQARELLRSLGIRDGDRRCDGIIFYSRDGSPERTICLVELKHSRVEEAADQLIRTRQCIEDLLCKECGEPGKKYIQRLQWKACLYRHGASPDETSKVLKELRHYFKHYYSCDRHSADIGPFLRGESEQRASEGRRARKRER</sequence>
<dbReference type="Proteomes" id="UP000334820">
    <property type="component" value="Unassembled WGS sequence"/>
</dbReference>
<evidence type="ECO:0000313" key="3">
    <source>
        <dbReference type="Proteomes" id="UP000334820"/>
    </source>
</evidence>
<dbReference type="AlphaFoldDB" id="A0A5J4KC78"/>
<dbReference type="EMBL" id="BKZV01000005">
    <property type="protein sequence ID" value="GER84622.1"/>
    <property type="molecule type" value="Genomic_DNA"/>
</dbReference>
<keyword evidence="3" id="KW-1185">Reference proteome</keyword>
<feature type="compositionally biased region" description="Basic and acidic residues" evidence="1">
    <location>
        <begin position="183"/>
        <end position="193"/>
    </location>
</feature>
<gene>
    <name evidence="2" type="ORF">KTAU_32580</name>
</gene>
<dbReference type="RefSeq" id="WP_151729231.1">
    <property type="nucleotide sequence ID" value="NZ_BKZV01000005.1"/>
</dbReference>
<feature type="region of interest" description="Disordered" evidence="1">
    <location>
        <begin position="181"/>
        <end position="200"/>
    </location>
</feature>
<name>A0A5J4KC78_9CHLR</name>
<reference evidence="2 3" key="1">
    <citation type="journal article" date="2019" name="Int. J. Syst. Evol. Microbiol.">
        <title>Thermogemmatispora aurantia sp. nov. and Thermogemmatispora argillosa sp. nov., within the class Ktedonobacteria, and emended description of the genus Thermogemmatispora.</title>
        <authorList>
            <person name="Zheng Y."/>
            <person name="Wang C.M."/>
            <person name="Sakai Y."/>
            <person name="Abe K."/>
            <person name="Yokota A."/>
            <person name="Yabe S."/>
        </authorList>
    </citation>
    <scope>NUCLEOTIDE SEQUENCE [LARGE SCALE GENOMIC DNA]</scope>
    <source>
        <strain evidence="2 3">A1-2</strain>
    </source>
</reference>
<protein>
    <submittedName>
        <fullName evidence="2">Uncharacterized protein</fullName>
    </submittedName>
</protein>
<accession>A0A5J4KC78</accession>
<proteinExistence type="predicted"/>